<evidence type="ECO:0000313" key="6">
    <source>
        <dbReference type="EMBL" id="KAB0669473.1"/>
    </source>
</evidence>
<comment type="caution">
    <text evidence="6">The sequence shown here is derived from an EMBL/GenBank/DDBJ whole genome shotgun (WGS) entry which is preliminary data.</text>
</comment>
<feature type="domain" description="Thioredoxin" evidence="5">
    <location>
        <begin position="40"/>
        <end position="181"/>
    </location>
</feature>
<evidence type="ECO:0000259" key="5">
    <source>
        <dbReference type="PROSITE" id="PS51352"/>
    </source>
</evidence>
<keyword evidence="3" id="KW-1015">Disulfide bond</keyword>
<dbReference type="EMBL" id="VZRA01000003">
    <property type="protein sequence ID" value="KAB0669473.1"/>
    <property type="molecule type" value="Genomic_DNA"/>
</dbReference>
<dbReference type="PROSITE" id="PS51352">
    <property type="entry name" value="THIOREDOXIN_2"/>
    <property type="match status" value="1"/>
</dbReference>
<dbReference type="InterPro" id="IPR050553">
    <property type="entry name" value="Thioredoxin_ResA/DsbE_sf"/>
</dbReference>
<dbReference type="PANTHER" id="PTHR42852:SF6">
    <property type="entry name" value="THIOL:DISULFIDE INTERCHANGE PROTEIN DSBE"/>
    <property type="match status" value="1"/>
</dbReference>
<dbReference type="PANTHER" id="PTHR42852">
    <property type="entry name" value="THIOL:DISULFIDE INTERCHANGE PROTEIN DSBE"/>
    <property type="match status" value="1"/>
</dbReference>
<name>A0ABQ6TMQ2_9BACT</name>
<sequence length="185" mass="20308">MYFNMFLCGGAMNIGLPLKAFSLGLVLGFCLFAGTAAQAARVNDKAPNFNLKDLNGRRVTLNELKGSAVILNFWSTACPPCLAEIPGLNALYRDMRAKGLMVLGIAIDSSEKPVREQASRLKIEYPVLLDSEKNVYFDTFGLFGQPVSILIDRSGIVRDKLIGQLDWNSAQIKGKVQKLLKGRQP</sequence>
<dbReference type="Pfam" id="PF00578">
    <property type="entry name" value="AhpC-TSA"/>
    <property type="match status" value="1"/>
</dbReference>
<dbReference type="CDD" id="cd02966">
    <property type="entry name" value="TlpA_like_family"/>
    <property type="match status" value="1"/>
</dbReference>
<keyword evidence="7" id="KW-1185">Reference proteome</keyword>
<dbReference type="InterPro" id="IPR000866">
    <property type="entry name" value="AhpC/TSA"/>
</dbReference>
<dbReference type="Gene3D" id="3.40.30.10">
    <property type="entry name" value="Glutaredoxin"/>
    <property type="match status" value="1"/>
</dbReference>
<evidence type="ECO:0000256" key="3">
    <source>
        <dbReference type="ARBA" id="ARBA00023157"/>
    </source>
</evidence>
<comment type="subcellular location">
    <subcellularLocation>
        <location evidence="1">Cell envelope</location>
    </subcellularLocation>
</comment>
<organism evidence="6 7">
    <name type="scientific">Oryzomonas sagensis</name>
    <dbReference type="NCBI Taxonomy" id="2603857"/>
    <lineage>
        <taxon>Bacteria</taxon>
        <taxon>Pseudomonadati</taxon>
        <taxon>Thermodesulfobacteriota</taxon>
        <taxon>Desulfuromonadia</taxon>
        <taxon>Geobacterales</taxon>
        <taxon>Geobacteraceae</taxon>
        <taxon>Oryzomonas</taxon>
    </lineage>
</organism>
<gene>
    <name evidence="6" type="ORF">F6V30_11740</name>
</gene>
<dbReference type="InterPro" id="IPR036249">
    <property type="entry name" value="Thioredoxin-like_sf"/>
</dbReference>
<evidence type="ECO:0000256" key="2">
    <source>
        <dbReference type="ARBA" id="ARBA00022748"/>
    </source>
</evidence>
<keyword evidence="4" id="KW-0676">Redox-active center</keyword>
<reference evidence="6 7" key="1">
    <citation type="journal article" date="2020" name="Microorganisms">
        <title>Description of Three Novel Members in the Family Geobacteraceae, Oryzomonas japonicum gen. nov., sp. nov., Oryzomonas sagensis sp. nov., and Oryzomonas ruber sp. nov.</title>
        <authorList>
            <person name="Xu Z."/>
            <person name="Masuda Y."/>
            <person name="Hayakawa C."/>
            <person name="Ushijima N."/>
            <person name="Kawano K."/>
            <person name="Shiratori Y."/>
            <person name="Senoo K."/>
            <person name="Itoh H."/>
        </authorList>
    </citation>
    <scope>NUCLEOTIDE SEQUENCE [LARGE SCALE GENOMIC DNA]</scope>
    <source>
        <strain evidence="6 7">Red100</strain>
    </source>
</reference>
<keyword evidence="2" id="KW-0201">Cytochrome c-type biogenesis</keyword>
<dbReference type="InterPro" id="IPR013766">
    <property type="entry name" value="Thioredoxin_domain"/>
</dbReference>
<accession>A0ABQ6TMQ2</accession>
<proteinExistence type="predicted"/>
<dbReference type="SUPFAM" id="SSF52833">
    <property type="entry name" value="Thioredoxin-like"/>
    <property type="match status" value="1"/>
</dbReference>
<evidence type="ECO:0000256" key="1">
    <source>
        <dbReference type="ARBA" id="ARBA00004196"/>
    </source>
</evidence>
<evidence type="ECO:0000256" key="4">
    <source>
        <dbReference type="ARBA" id="ARBA00023284"/>
    </source>
</evidence>
<evidence type="ECO:0000313" key="7">
    <source>
        <dbReference type="Proteomes" id="UP000798046"/>
    </source>
</evidence>
<dbReference type="Proteomes" id="UP000798046">
    <property type="component" value="Unassembled WGS sequence"/>
</dbReference>
<protein>
    <submittedName>
        <fullName evidence="6">TlpA family protein disulfide reductase</fullName>
    </submittedName>
</protein>